<gene>
    <name evidence="2" type="ORF">DAEQUDRAFT_730051</name>
</gene>
<feature type="region of interest" description="Disordered" evidence="1">
    <location>
        <begin position="58"/>
        <end position="119"/>
    </location>
</feature>
<evidence type="ECO:0000313" key="3">
    <source>
        <dbReference type="Proteomes" id="UP000076727"/>
    </source>
</evidence>
<evidence type="ECO:0000256" key="1">
    <source>
        <dbReference type="SAM" id="MobiDB-lite"/>
    </source>
</evidence>
<dbReference type="AlphaFoldDB" id="A0A165N818"/>
<proteinExistence type="predicted"/>
<sequence>MSSRSPSFPASSFRFRVGHGNLQSCTMDGLLLLAYAEAHGLTLLMERRNPKIFPEEYDYDSDLEASESDTDDDVTDDSTEDSGTESSSDEDPESDGSGTVTAAKSVQSGQPVVQKHGPRVDEYSTVIRAATHILTEAGAPAPRTISITSTLQHGGGEHCILSVYTNYHFLRKDVPSPEDIQKIAKTWGMTTPPKWYIDHMEYEWRPLSYSYRR</sequence>
<dbReference type="Proteomes" id="UP000076727">
    <property type="component" value="Unassembled WGS sequence"/>
</dbReference>
<feature type="compositionally biased region" description="Acidic residues" evidence="1">
    <location>
        <begin position="58"/>
        <end position="94"/>
    </location>
</feature>
<accession>A0A165N818</accession>
<feature type="compositionally biased region" description="Polar residues" evidence="1">
    <location>
        <begin position="100"/>
        <end position="111"/>
    </location>
</feature>
<protein>
    <submittedName>
        <fullName evidence="2">Uncharacterized protein</fullName>
    </submittedName>
</protein>
<dbReference type="EMBL" id="KV429086">
    <property type="protein sequence ID" value="KZT66637.1"/>
    <property type="molecule type" value="Genomic_DNA"/>
</dbReference>
<evidence type="ECO:0000313" key="2">
    <source>
        <dbReference type="EMBL" id="KZT66637.1"/>
    </source>
</evidence>
<organism evidence="2 3">
    <name type="scientific">Daedalea quercina L-15889</name>
    <dbReference type="NCBI Taxonomy" id="1314783"/>
    <lineage>
        <taxon>Eukaryota</taxon>
        <taxon>Fungi</taxon>
        <taxon>Dikarya</taxon>
        <taxon>Basidiomycota</taxon>
        <taxon>Agaricomycotina</taxon>
        <taxon>Agaricomycetes</taxon>
        <taxon>Polyporales</taxon>
        <taxon>Fomitopsis</taxon>
    </lineage>
</organism>
<keyword evidence="3" id="KW-1185">Reference proteome</keyword>
<dbReference type="OrthoDB" id="2803046at2759"/>
<reference evidence="2 3" key="1">
    <citation type="journal article" date="2016" name="Mol. Biol. Evol.">
        <title>Comparative Genomics of Early-Diverging Mushroom-Forming Fungi Provides Insights into the Origins of Lignocellulose Decay Capabilities.</title>
        <authorList>
            <person name="Nagy L.G."/>
            <person name="Riley R."/>
            <person name="Tritt A."/>
            <person name="Adam C."/>
            <person name="Daum C."/>
            <person name="Floudas D."/>
            <person name="Sun H."/>
            <person name="Yadav J.S."/>
            <person name="Pangilinan J."/>
            <person name="Larsson K.H."/>
            <person name="Matsuura K."/>
            <person name="Barry K."/>
            <person name="Labutti K."/>
            <person name="Kuo R."/>
            <person name="Ohm R.A."/>
            <person name="Bhattacharya S.S."/>
            <person name="Shirouzu T."/>
            <person name="Yoshinaga Y."/>
            <person name="Martin F.M."/>
            <person name="Grigoriev I.V."/>
            <person name="Hibbett D.S."/>
        </authorList>
    </citation>
    <scope>NUCLEOTIDE SEQUENCE [LARGE SCALE GENOMIC DNA]</scope>
    <source>
        <strain evidence="2 3">L-15889</strain>
    </source>
</reference>
<name>A0A165N818_9APHY</name>